<evidence type="ECO:0000259" key="2">
    <source>
        <dbReference type="SMART" id="SM00477"/>
    </source>
</evidence>
<dbReference type="SUPFAM" id="SSF54060">
    <property type="entry name" value="His-Me finger endonucleases"/>
    <property type="match status" value="1"/>
</dbReference>
<dbReference type="SMART" id="SM00892">
    <property type="entry name" value="Endonuclease_NS"/>
    <property type="match status" value="1"/>
</dbReference>
<evidence type="ECO:0000259" key="3">
    <source>
        <dbReference type="SMART" id="SM00892"/>
    </source>
</evidence>
<dbReference type="GO" id="GO:0003676">
    <property type="term" value="F:nucleic acid binding"/>
    <property type="evidence" value="ECO:0007669"/>
    <property type="project" value="InterPro"/>
</dbReference>
<dbReference type="PANTHER" id="PTHR21472:SF27">
    <property type="entry name" value="ENDONUCLEASE DOMAIN-CONTAINING 1 PROTEIN"/>
    <property type="match status" value="1"/>
</dbReference>
<keyword evidence="6" id="KW-0378">Hydrolase</keyword>
<reference evidence="6" key="3">
    <citation type="submission" date="2025-04" db="UniProtKB">
        <authorList>
            <consortium name="RefSeq"/>
        </authorList>
    </citation>
    <scope>IDENTIFICATION</scope>
    <source>
        <strain evidence="6">Nigerian</strain>
        <tissue evidence="6">Liver and blood</tissue>
    </source>
</reference>
<feature type="domain" description="DNA/RNA non-specific endonuclease/pyrophosphatase/phosphodiesterase" evidence="3">
    <location>
        <begin position="77"/>
        <end position="299"/>
    </location>
</feature>
<dbReference type="GO" id="GO:0004519">
    <property type="term" value="F:endonuclease activity"/>
    <property type="evidence" value="ECO:0007669"/>
    <property type="project" value="UniProtKB-KW"/>
</dbReference>
<dbReference type="OrthoDB" id="69221at2759"/>
<feature type="chain" id="PRO_5044634147" evidence="1">
    <location>
        <begin position="21"/>
        <end position="306"/>
    </location>
</feature>
<dbReference type="RefSeq" id="XP_002932825.1">
    <property type="nucleotide sequence ID" value="XM_002932779.3"/>
</dbReference>
<dbReference type="GeneTree" id="ENSGT01030000234592"/>
<dbReference type="InterPro" id="IPR039015">
    <property type="entry name" value="ENDOD1"/>
</dbReference>
<dbReference type="Xenbase" id="XB-GENE-29079015">
    <property type="gene designation" value="LOC100487990"/>
</dbReference>
<reference evidence="4" key="2">
    <citation type="submission" date="2020-05" db="UniProtKB">
        <authorList>
            <consortium name="Ensembl"/>
        </authorList>
    </citation>
    <scope>IDENTIFICATION</scope>
</reference>
<dbReference type="SMART" id="SM00477">
    <property type="entry name" value="NUC"/>
    <property type="match status" value="1"/>
</dbReference>
<evidence type="ECO:0000313" key="4">
    <source>
        <dbReference type="Ensembl" id="ENSXETP00000084464"/>
    </source>
</evidence>
<protein>
    <submittedName>
        <fullName evidence="4 6">Endonuclease domain-containing 1 protein</fullName>
    </submittedName>
</protein>
<name>A0A6I8RPP6_XENTR</name>
<dbReference type="GO" id="GO:0046872">
    <property type="term" value="F:metal ion binding"/>
    <property type="evidence" value="ECO:0007669"/>
    <property type="project" value="InterPro"/>
</dbReference>
<dbReference type="Ensembl" id="ENSXETT00000090506">
    <property type="protein sequence ID" value="ENSXETP00000084464"/>
    <property type="gene ID" value="ENSXETG00000038953"/>
</dbReference>
<dbReference type="Proteomes" id="UP000008143">
    <property type="component" value="Chromosome 3"/>
</dbReference>
<keyword evidence="5" id="KW-1185">Reference proteome</keyword>
<feature type="domain" description="ENPP1-3/EXOG-like endonuclease/phosphodiesterase" evidence="2">
    <location>
        <begin position="78"/>
        <end position="299"/>
    </location>
</feature>
<dbReference type="Pfam" id="PF01223">
    <property type="entry name" value="Endonuclease_NS"/>
    <property type="match status" value="1"/>
</dbReference>
<reference evidence="4" key="1">
    <citation type="journal article" date="2010" name="Science">
        <title>The genome of the Western clawed frog Xenopus tropicalis.</title>
        <authorList>
            <person name="Hellsten U."/>
            <person name="Harland R.M."/>
            <person name="Gilchrist M.J."/>
            <person name="Hendrix D."/>
            <person name="Jurka J."/>
            <person name="Kapitonov V."/>
            <person name="Ovcharenko I."/>
            <person name="Putnam N.H."/>
            <person name="Shu S."/>
            <person name="Taher L."/>
            <person name="Blitz I.L."/>
            <person name="Blumberg B."/>
            <person name="Dichmann D.S."/>
            <person name="Dubchak I."/>
            <person name="Amaya E."/>
            <person name="Detter J.C."/>
            <person name="Fletcher R."/>
            <person name="Gerhard D.S."/>
            <person name="Goodstein D."/>
            <person name="Graves T."/>
            <person name="Grigoriev I.V."/>
            <person name="Grimwood J."/>
            <person name="Kawashima T."/>
            <person name="Lindquist E."/>
            <person name="Lucas S.M."/>
            <person name="Mead P.E."/>
            <person name="Mitros T."/>
            <person name="Ogino H."/>
            <person name="Ohta Y."/>
            <person name="Poliakov A.V."/>
            <person name="Pollet N."/>
            <person name="Robert J."/>
            <person name="Salamov A."/>
            <person name="Sater A.K."/>
            <person name="Schmutz J."/>
            <person name="Terry A."/>
            <person name="Vize P.D."/>
            <person name="Warren W.C."/>
            <person name="Wells D."/>
            <person name="Wills A."/>
            <person name="Wilson R.K."/>
            <person name="Zimmerman L.B."/>
            <person name="Zorn A.M."/>
            <person name="Grainger R."/>
            <person name="Grammer T."/>
            <person name="Khokha M.K."/>
            <person name="Richardson P.M."/>
            <person name="Rokhsar D.S."/>
        </authorList>
    </citation>
    <scope>NUCLEOTIDE SEQUENCE [LARGE SCALE GENOMIC DNA]</scope>
    <source>
        <strain evidence="4">Nigerian</strain>
    </source>
</reference>
<dbReference type="InterPro" id="IPR044925">
    <property type="entry name" value="His-Me_finger_sf"/>
</dbReference>
<organism evidence="4">
    <name type="scientific">Xenopus tropicalis</name>
    <name type="common">Western clawed frog</name>
    <name type="synonym">Silurana tropicalis</name>
    <dbReference type="NCBI Taxonomy" id="8364"/>
    <lineage>
        <taxon>Eukaryota</taxon>
        <taxon>Metazoa</taxon>
        <taxon>Chordata</taxon>
        <taxon>Craniata</taxon>
        <taxon>Vertebrata</taxon>
        <taxon>Euteleostomi</taxon>
        <taxon>Amphibia</taxon>
        <taxon>Batrachia</taxon>
        <taxon>Anura</taxon>
        <taxon>Pipoidea</taxon>
        <taxon>Pipidae</taxon>
        <taxon>Xenopodinae</taxon>
        <taxon>Xenopus</taxon>
        <taxon>Silurana</taxon>
    </lineage>
</organism>
<dbReference type="AlphaFoldDB" id="A0A6I8RPP6"/>
<evidence type="ECO:0000313" key="6">
    <source>
        <dbReference type="RefSeq" id="XP_002932825.1"/>
    </source>
</evidence>
<proteinExistence type="predicted"/>
<dbReference type="InterPro" id="IPR001604">
    <property type="entry name" value="Endo_G_ENPP1-like_dom"/>
</dbReference>
<evidence type="ECO:0000256" key="1">
    <source>
        <dbReference type="SAM" id="SignalP"/>
    </source>
</evidence>
<evidence type="ECO:0000313" key="5">
    <source>
        <dbReference type="Proteomes" id="UP000008143"/>
    </source>
</evidence>
<dbReference type="InterPro" id="IPR044929">
    <property type="entry name" value="DNA/RNA_non-sp_Endonuclease_sf"/>
</dbReference>
<gene>
    <name evidence="4 6 7" type="primary">LOC100487990</name>
</gene>
<dbReference type="KEGG" id="xtr:100487990"/>
<dbReference type="PANTHER" id="PTHR21472">
    <property type="entry name" value="ENDONUCLEASE DOMAIN-CONTAINING 1 PROTEIN ENDOD1"/>
    <property type="match status" value="1"/>
</dbReference>
<keyword evidence="6" id="KW-0540">Nuclease</keyword>
<sequence length="306" mass="34927">MKMMLSLAWLLIAIAHKAKPFISEHFNECREFFYKGQLPDGFDDIALPHHINHPNLPDGIKERNLASPAYICQQYKNDDRFASLYDRGRRVPLYSAYILDRRSASNCSDRKNTFDVEPQLVDRALNKAMLRESATTREIQIHFKLKNIQEAQERLRTSQAVNADYGIAGFHRGHLNPVCHHEDKDAQDATFTLTNAVPMDSSLNQGQWRIYEKQMIAKARDCNTMYVVTGIVPGNNWIKNDRVNIPSQVWSAYCCVGNNDKPIGSGAGLANNINYSVTELNVTELELQLQRLIQNIPFSIFHNKCS</sequence>
<feature type="signal peptide" evidence="1">
    <location>
        <begin position="1"/>
        <end position="20"/>
    </location>
</feature>
<dbReference type="InterPro" id="IPR020821">
    <property type="entry name" value="ENPP1-3/EXOG-like_nuc-like"/>
</dbReference>
<keyword evidence="1" id="KW-0732">Signal</keyword>
<accession>A0A6I8RPP6</accession>
<dbReference type="GeneID" id="100487990"/>
<dbReference type="GO" id="GO:0016787">
    <property type="term" value="F:hydrolase activity"/>
    <property type="evidence" value="ECO:0007669"/>
    <property type="project" value="InterPro"/>
</dbReference>
<evidence type="ECO:0000313" key="7">
    <source>
        <dbReference type="Xenbase" id="XB-GENE-29079015"/>
    </source>
</evidence>
<dbReference type="OMA" id="NGHHDDY"/>
<keyword evidence="6" id="KW-0255">Endonuclease</keyword>
<dbReference type="AGR" id="Xenbase:XB-GENE-29079015"/>
<dbReference type="Gene3D" id="3.40.570.10">
    <property type="entry name" value="Extracellular Endonuclease, subunit A"/>
    <property type="match status" value="1"/>
</dbReference>